<organism evidence="1 3">
    <name type="scientific">Bradyrhizobium lablabi</name>
    <dbReference type="NCBI Taxonomy" id="722472"/>
    <lineage>
        <taxon>Bacteria</taxon>
        <taxon>Pseudomonadati</taxon>
        <taxon>Pseudomonadota</taxon>
        <taxon>Alphaproteobacteria</taxon>
        <taxon>Hyphomicrobiales</taxon>
        <taxon>Nitrobacteraceae</taxon>
        <taxon>Bradyrhizobium</taxon>
    </lineage>
</organism>
<name>A0A1H5JKE6_9BRAD</name>
<gene>
    <name evidence="1" type="ORF">SAMN05444171_7851</name>
    <name evidence="2" type="ORF">SAMN05444171_8087</name>
</gene>
<proteinExistence type="predicted"/>
<sequence length="70" mass="7240">MTSLPNPFASAVPQAVESAVASSVHTPGTVDATAEPSRFVLDEAAFMEAIEPLPLFLQAPIAVLDVLAGY</sequence>
<accession>A0A1H5JKE6</accession>
<evidence type="ECO:0000313" key="1">
    <source>
        <dbReference type="EMBL" id="SEE52451.1"/>
    </source>
</evidence>
<evidence type="ECO:0000313" key="3">
    <source>
        <dbReference type="Proteomes" id="UP000183208"/>
    </source>
</evidence>
<dbReference type="EMBL" id="FNTI01000002">
    <property type="protein sequence ID" value="SEE79392.1"/>
    <property type="molecule type" value="Genomic_DNA"/>
</dbReference>
<protein>
    <submittedName>
        <fullName evidence="1">Uncharacterized protein</fullName>
    </submittedName>
</protein>
<dbReference type="Proteomes" id="UP000183208">
    <property type="component" value="Unassembled WGS sequence"/>
</dbReference>
<dbReference type="EMBL" id="FNTI01000001">
    <property type="protein sequence ID" value="SEE52451.1"/>
    <property type="molecule type" value="Genomic_DNA"/>
</dbReference>
<reference evidence="1 3" key="1">
    <citation type="submission" date="2016-10" db="EMBL/GenBank/DDBJ databases">
        <authorList>
            <person name="de Groot N.N."/>
        </authorList>
    </citation>
    <scope>NUCLEOTIDE SEQUENCE [LARGE SCALE GENOMIC DNA]</scope>
    <source>
        <strain evidence="1 3">GAS522</strain>
    </source>
</reference>
<dbReference type="AlphaFoldDB" id="A0A1H5JKE6"/>
<evidence type="ECO:0000313" key="2">
    <source>
        <dbReference type="EMBL" id="SEE79392.1"/>
    </source>
</evidence>